<organism evidence="9 10">
    <name type="scientific">Bacillus smithii 7_3_47FAA</name>
    <dbReference type="NCBI Taxonomy" id="665952"/>
    <lineage>
        <taxon>Bacteria</taxon>
        <taxon>Bacillati</taxon>
        <taxon>Bacillota</taxon>
        <taxon>Bacilli</taxon>
        <taxon>Bacillales</taxon>
        <taxon>Bacillaceae</taxon>
        <taxon>Bacillus</taxon>
    </lineage>
</organism>
<reference evidence="9 10" key="1">
    <citation type="submission" date="2011-09" db="EMBL/GenBank/DDBJ databases">
        <title>The Genome Sequence of Bacillus smithii 7_3_47FAA.</title>
        <authorList>
            <consortium name="The Broad Institute Genome Sequencing Platform"/>
            <person name="Earl A."/>
            <person name="Ward D."/>
            <person name="Feldgarden M."/>
            <person name="Gevers D."/>
            <person name="Daigneault M."/>
            <person name="Strauss J."/>
            <person name="Allen-Vercoe E."/>
            <person name="Young S.K."/>
            <person name="Zeng Q."/>
            <person name="Gargeya S."/>
            <person name="Fitzgerald M."/>
            <person name="Haas B."/>
            <person name="Abouelleil A."/>
            <person name="Alvarado L."/>
            <person name="Arachchi H.M."/>
            <person name="Berlin A."/>
            <person name="Brown A."/>
            <person name="Chapman S.B."/>
            <person name="Chen Z."/>
            <person name="Dunbar C."/>
            <person name="Freedman E."/>
            <person name="Gearin G."/>
            <person name="Goldberg J."/>
            <person name="Griggs A."/>
            <person name="Gujja S."/>
            <person name="Heiman D."/>
            <person name="Howarth C."/>
            <person name="Larson L."/>
            <person name="Lui A."/>
            <person name="MacDonald P.J.P."/>
            <person name="Montmayeur A."/>
            <person name="Murphy C."/>
            <person name="Neiman D."/>
            <person name="Pearson M."/>
            <person name="Priest M."/>
            <person name="Roberts A."/>
            <person name="Saif S."/>
            <person name="Shea T."/>
            <person name="Shenoy N."/>
            <person name="Sisk P."/>
            <person name="Stolte C."/>
            <person name="Sykes S."/>
            <person name="Wortman J."/>
            <person name="Nusbaum C."/>
            <person name="Birren B."/>
        </authorList>
    </citation>
    <scope>NUCLEOTIDE SEQUENCE [LARGE SCALE GENOMIC DNA]</scope>
    <source>
        <strain evidence="9 10">7_3_47FAA</strain>
    </source>
</reference>
<evidence type="ECO:0000256" key="7">
    <source>
        <dbReference type="ARBA" id="ARBA00022840"/>
    </source>
</evidence>
<accession>G9QPP8</accession>
<dbReference type="Pfam" id="PF00480">
    <property type="entry name" value="ROK"/>
    <property type="match status" value="1"/>
</dbReference>
<sequence length="328" mass="34575">MMAKEKWIAAVDLGGTSVKLAFLNMDGEILDHWSIPTDRSSKGRNIVPDIAKSIFETLHAKQETKDRLLGIGLGAPGPIDYSTGRIYKTVNLGWEDDYPLKQALEKETGLPVVVENDANCAALGEMWKGAGNGAANLVCVTLGTGVGGGVIANGDIVRGAKGAAGEIGHIVVEIEDGFSCNCGKKGCLETVASATGIVRLAKVELERADSGSILKEKFNANQDISAKDVFEAADGGDDLAKRIVDRVAFYLGFALANIGNSLNPDYIVVGGGVSNAGSTLLDPVRKYFKQYAFPPVGESTKIERASLGNSAGVIGAGWLVKKEFSREQ</sequence>
<proteinExistence type="inferred from homology"/>
<dbReference type="CDD" id="cd24062">
    <property type="entry name" value="ASKHA_NBD_ROK_BsGLK-like"/>
    <property type="match status" value="1"/>
</dbReference>
<dbReference type="GO" id="GO:0005737">
    <property type="term" value="C:cytoplasm"/>
    <property type="evidence" value="ECO:0007669"/>
    <property type="project" value="InterPro"/>
</dbReference>
<dbReference type="EC" id="2.7.1.2" evidence="2"/>
<dbReference type="PANTHER" id="PTHR18964">
    <property type="entry name" value="ROK (REPRESSOR, ORF, KINASE) FAMILY"/>
    <property type="match status" value="1"/>
</dbReference>
<keyword evidence="7" id="KW-0067">ATP-binding</keyword>
<comment type="similarity">
    <text evidence="1">Belongs to the ROK (NagC/XylR) family.</text>
</comment>
<keyword evidence="5" id="KW-0547">Nucleotide-binding</keyword>
<dbReference type="PATRIC" id="fig|665952.3.peg.3155"/>
<dbReference type="Gene3D" id="3.30.420.40">
    <property type="match status" value="2"/>
</dbReference>
<dbReference type="Proteomes" id="UP000011747">
    <property type="component" value="Unassembled WGS sequence"/>
</dbReference>
<evidence type="ECO:0000256" key="8">
    <source>
        <dbReference type="ARBA" id="ARBA00032386"/>
    </source>
</evidence>
<dbReference type="PROSITE" id="PS01125">
    <property type="entry name" value="ROK"/>
    <property type="match status" value="1"/>
</dbReference>
<dbReference type="InterPro" id="IPR004654">
    <property type="entry name" value="ROK_glcA"/>
</dbReference>
<evidence type="ECO:0000256" key="1">
    <source>
        <dbReference type="ARBA" id="ARBA00006479"/>
    </source>
</evidence>
<protein>
    <recommendedName>
        <fullName evidence="3">Glucokinase</fullName>
        <ecNumber evidence="2">2.7.1.2</ecNumber>
    </recommendedName>
    <alternativeName>
        <fullName evidence="8">Glucose kinase</fullName>
    </alternativeName>
</protein>
<evidence type="ECO:0000256" key="5">
    <source>
        <dbReference type="ARBA" id="ARBA00022741"/>
    </source>
</evidence>
<dbReference type="InterPro" id="IPR000600">
    <property type="entry name" value="ROK"/>
</dbReference>
<dbReference type="InterPro" id="IPR043129">
    <property type="entry name" value="ATPase_NBD"/>
</dbReference>
<keyword evidence="10" id="KW-1185">Reference proteome</keyword>
<keyword evidence="6 9" id="KW-0418">Kinase</keyword>
<evidence type="ECO:0000256" key="4">
    <source>
        <dbReference type="ARBA" id="ARBA00022679"/>
    </source>
</evidence>
<dbReference type="PANTHER" id="PTHR18964:SF149">
    <property type="entry name" value="BIFUNCTIONAL UDP-N-ACETYLGLUCOSAMINE 2-EPIMERASE_N-ACETYLMANNOSAMINE KINASE"/>
    <property type="match status" value="1"/>
</dbReference>
<dbReference type="EMBL" id="ACWF01000156">
    <property type="protein sequence ID" value="EHL73689.1"/>
    <property type="molecule type" value="Genomic_DNA"/>
</dbReference>
<dbReference type="RefSeq" id="WP_003355345.1">
    <property type="nucleotide sequence ID" value="NZ_JH414764.1"/>
</dbReference>
<dbReference type="InterPro" id="IPR049874">
    <property type="entry name" value="ROK_cs"/>
</dbReference>
<dbReference type="NCBIfam" id="TIGR00744">
    <property type="entry name" value="ROK_glcA_fam"/>
    <property type="match status" value="1"/>
</dbReference>
<keyword evidence="4" id="KW-0808">Transferase</keyword>
<evidence type="ECO:0000313" key="9">
    <source>
        <dbReference type="EMBL" id="EHL73689.1"/>
    </source>
</evidence>
<evidence type="ECO:0000256" key="2">
    <source>
        <dbReference type="ARBA" id="ARBA00012323"/>
    </source>
</evidence>
<gene>
    <name evidence="9" type="ORF">HMPREF1015_00265</name>
</gene>
<dbReference type="HOGENOM" id="CLU_036604_0_1_9"/>
<dbReference type="GO" id="GO:0005524">
    <property type="term" value="F:ATP binding"/>
    <property type="evidence" value="ECO:0007669"/>
    <property type="project" value="UniProtKB-KW"/>
</dbReference>
<dbReference type="GO" id="GO:0006096">
    <property type="term" value="P:glycolytic process"/>
    <property type="evidence" value="ECO:0007669"/>
    <property type="project" value="InterPro"/>
</dbReference>
<dbReference type="GO" id="GO:0004340">
    <property type="term" value="F:glucokinase activity"/>
    <property type="evidence" value="ECO:0007669"/>
    <property type="project" value="UniProtKB-EC"/>
</dbReference>
<dbReference type="AlphaFoldDB" id="G9QPP8"/>
<evidence type="ECO:0000313" key="10">
    <source>
        <dbReference type="Proteomes" id="UP000011747"/>
    </source>
</evidence>
<name>G9QPP8_9BACI</name>
<dbReference type="SUPFAM" id="SSF53067">
    <property type="entry name" value="Actin-like ATPase domain"/>
    <property type="match status" value="1"/>
</dbReference>
<evidence type="ECO:0000256" key="3">
    <source>
        <dbReference type="ARBA" id="ARBA00014701"/>
    </source>
</evidence>
<evidence type="ECO:0000256" key="6">
    <source>
        <dbReference type="ARBA" id="ARBA00022777"/>
    </source>
</evidence>
<comment type="caution">
    <text evidence="9">The sequence shown here is derived from an EMBL/GenBank/DDBJ whole genome shotgun (WGS) entry which is preliminary data.</text>
</comment>